<evidence type="ECO:0000313" key="9">
    <source>
        <dbReference type="EMBL" id="KEQ23079.1"/>
    </source>
</evidence>
<dbReference type="GO" id="GO:0022857">
    <property type="term" value="F:transmembrane transporter activity"/>
    <property type="evidence" value="ECO:0007669"/>
    <property type="project" value="InterPro"/>
</dbReference>
<evidence type="ECO:0000259" key="8">
    <source>
        <dbReference type="PROSITE" id="PS50850"/>
    </source>
</evidence>
<feature type="transmembrane region" description="Helical" evidence="7">
    <location>
        <begin position="51"/>
        <end position="71"/>
    </location>
</feature>
<dbReference type="OrthoDB" id="2942684at2"/>
<keyword evidence="10" id="KW-1185">Reference proteome</keyword>
<reference evidence="9 10" key="1">
    <citation type="submission" date="2014-06" db="EMBL/GenBank/DDBJ databases">
        <title>Draft genome sequence of Paenibacillus sp. MSt1.</title>
        <authorList>
            <person name="Aw Y.K."/>
            <person name="Ong K.S."/>
            <person name="Gan H.M."/>
            <person name="Lee S.M."/>
        </authorList>
    </citation>
    <scope>NUCLEOTIDE SEQUENCE [LARGE SCALE GENOMIC DNA]</scope>
    <source>
        <strain evidence="9 10">MSt1</strain>
    </source>
</reference>
<keyword evidence="3" id="KW-1003">Cell membrane</keyword>
<dbReference type="InterPro" id="IPR036259">
    <property type="entry name" value="MFS_trans_sf"/>
</dbReference>
<sequence length="415" mass="44845">MTTSAPGMGNLFRNRFVQVILLSGLLLQIGIWVRNFSILLFVVDKTNGDAFAVSMISVAEFVPIFIFSFIGGTFADRWRPKRTMVWCDILSAASVFAVLLTLVYGTWKAVFFATLVSAILSQFSQPSGMRLFKLHVPEALLQAGMSIYQTMFALFMVLGPILGTFVYQRYGIVVAIAIMGVAFLLSALVLVLLPPDAEVETAKERTSIREEMAAGFRYVLSRKLLTTLGLCFMIAGFAIGFIQPLGVFLVTERLGLHKENLQWLMTASGIAMIVGGGLAMGLSKKFAPQVLLMIGLTVSAVSTALTGFSTVLWFTLFAQFLAGLVLPCIQIGINTLILQNTDAAFVGRVNGILSPIFMGSMVVTMSLAGKLKELFSIVGMYEASAVLFALGVLVMLPVMRMPAKAGVPEGEAGSH</sequence>
<dbReference type="SUPFAM" id="SSF103473">
    <property type="entry name" value="MFS general substrate transporter"/>
    <property type="match status" value="1"/>
</dbReference>
<feature type="transmembrane region" description="Helical" evidence="7">
    <location>
        <begin position="374"/>
        <end position="396"/>
    </location>
</feature>
<dbReference type="AlphaFoldDB" id="A0A081NXA6"/>
<feature type="transmembrane region" description="Helical" evidence="7">
    <location>
        <begin position="109"/>
        <end position="125"/>
    </location>
</feature>
<keyword evidence="4 7" id="KW-0812">Transmembrane</keyword>
<evidence type="ECO:0000256" key="4">
    <source>
        <dbReference type="ARBA" id="ARBA00022692"/>
    </source>
</evidence>
<gene>
    <name evidence="9" type="ORF">ET33_18625</name>
</gene>
<proteinExistence type="predicted"/>
<dbReference type="PANTHER" id="PTHR43266:SF8">
    <property type="entry name" value="MACROLIDE-EFFLUX PROTEIN"/>
    <property type="match status" value="1"/>
</dbReference>
<dbReference type="InterPro" id="IPR011701">
    <property type="entry name" value="MFS"/>
</dbReference>
<dbReference type="PROSITE" id="PS50850">
    <property type="entry name" value="MFS"/>
    <property type="match status" value="1"/>
</dbReference>
<feature type="transmembrane region" description="Helical" evidence="7">
    <location>
        <begin position="83"/>
        <end position="103"/>
    </location>
</feature>
<comment type="caution">
    <text evidence="9">The sequence shown here is derived from an EMBL/GenBank/DDBJ whole genome shotgun (WGS) entry which is preliminary data.</text>
</comment>
<dbReference type="RefSeq" id="WP_036689776.1">
    <property type="nucleotide sequence ID" value="NZ_FYEP01000027.1"/>
</dbReference>
<keyword evidence="2" id="KW-0813">Transport</keyword>
<feature type="transmembrane region" description="Helical" evidence="7">
    <location>
        <begin position="349"/>
        <end position="368"/>
    </location>
</feature>
<dbReference type="CDD" id="cd06173">
    <property type="entry name" value="MFS_MefA_like"/>
    <property type="match status" value="1"/>
</dbReference>
<evidence type="ECO:0000313" key="10">
    <source>
        <dbReference type="Proteomes" id="UP000028123"/>
    </source>
</evidence>
<dbReference type="Proteomes" id="UP000028123">
    <property type="component" value="Unassembled WGS sequence"/>
</dbReference>
<evidence type="ECO:0000256" key="1">
    <source>
        <dbReference type="ARBA" id="ARBA00004651"/>
    </source>
</evidence>
<dbReference type="Pfam" id="PF07690">
    <property type="entry name" value="MFS_1"/>
    <property type="match status" value="1"/>
</dbReference>
<keyword evidence="6 7" id="KW-0472">Membrane</keyword>
<feature type="transmembrane region" description="Helical" evidence="7">
    <location>
        <begin position="146"/>
        <end position="166"/>
    </location>
</feature>
<name>A0A081NXA6_9BACL</name>
<feature type="domain" description="Major facilitator superfamily (MFS) profile" evidence="8">
    <location>
        <begin position="16"/>
        <end position="400"/>
    </location>
</feature>
<protein>
    <submittedName>
        <fullName evidence="9">MFS transporter</fullName>
    </submittedName>
</protein>
<feature type="transmembrane region" description="Helical" evidence="7">
    <location>
        <begin position="224"/>
        <end position="243"/>
    </location>
</feature>
<accession>A0A081NXA6</accession>
<comment type="subcellular location">
    <subcellularLocation>
        <location evidence="1">Cell membrane</location>
        <topology evidence="1">Multi-pass membrane protein</topology>
    </subcellularLocation>
</comment>
<evidence type="ECO:0000256" key="3">
    <source>
        <dbReference type="ARBA" id="ARBA00022475"/>
    </source>
</evidence>
<evidence type="ECO:0000256" key="7">
    <source>
        <dbReference type="SAM" id="Phobius"/>
    </source>
</evidence>
<feature type="transmembrane region" description="Helical" evidence="7">
    <location>
        <begin position="320"/>
        <end position="337"/>
    </location>
</feature>
<dbReference type="PANTHER" id="PTHR43266">
    <property type="entry name" value="MACROLIDE-EFFLUX PROTEIN"/>
    <property type="match status" value="1"/>
</dbReference>
<dbReference type="GO" id="GO:0005886">
    <property type="term" value="C:plasma membrane"/>
    <property type="evidence" value="ECO:0007669"/>
    <property type="project" value="UniProtKB-SubCell"/>
</dbReference>
<evidence type="ECO:0000256" key="2">
    <source>
        <dbReference type="ARBA" id="ARBA00022448"/>
    </source>
</evidence>
<evidence type="ECO:0000256" key="6">
    <source>
        <dbReference type="ARBA" id="ARBA00023136"/>
    </source>
</evidence>
<organism evidence="9 10">
    <name type="scientific">Paenibacillus tyrfis</name>
    <dbReference type="NCBI Taxonomy" id="1501230"/>
    <lineage>
        <taxon>Bacteria</taxon>
        <taxon>Bacillati</taxon>
        <taxon>Bacillota</taxon>
        <taxon>Bacilli</taxon>
        <taxon>Bacillales</taxon>
        <taxon>Paenibacillaceae</taxon>
        <taxon>Paenibacillus</taxon>
    </lineage>
</organism>
<feature type="transmembrane region" description="Helical" evidence="7">
    <location>
        <begin position="290"/>
        <end position="314"/>
    </location>
</feature>
<feature type="transmembrane region" description="Helical" evidence="7">
    <location>
        <begin position="263"/>
        <end position="283"/>
    </location>
</feature>
<dbReference type="eggNOG" id="COG2814">
    <property type="taxonomic scope" value="Bacteria"/>
</dbReference>
<dbReference type="InterPro" id="IPR020846">
    <property type="entry name" value="MFS_dom"/>
</dbReference>
<keyword evidence="5 7" id="KW-1133">Transmembrane helix</keyword>
<dbReference type="Gene3D" id="1.20.1250.20">
    <property type="entry name" value="MFS general substrate transporter like domains"/>
    <property type="match status" value="1"/>
</dbReference>
<feature type="transmembrane region" description="Helical" evidence="7">
    <location>
        <begin position="172"/>
        <end position="193"/>
    </location>
</feature>
<dbReference type="EMBL" id="JNVM01000026">
    <property type="protein sequence ID" value="KEQ23079.1"/>
    <property type="molecule type" value="Genomic_DNA"/>
</dbReference>
<evidence type="ECO:0000256" key="5">
    <source>
        <dbReference type="ARBA" id="ARBA00022989"/>
    </source>
</evidence>